<keyword evidence="2" id="KW-1185">Reference proteome</keyword>
<dbReference type="EMBL" id="CAMKVN010013775">
    <property type="protein sequence ID" value="CAI2196174.1"/>
    <property type="molecule type" value="Genomic_DNA"/>
</dbReference>
<dbReference type="SUPFAM" id="SSF53098">
    <property type="entry name" value="Ribonuclease H-like"/>
    <property type="match status" value="1"/>
</dbReference>
<feature type="non-terminal residue" evidence="1">
    <location>
        <position position="1"/>
    </location>
</feature>
<name>A0A9W4T8B0_9GLOM</name>
<dbReference type="AlphaFoldDB" id="A0A9W4T8B0"/>
<dbReference type="InterPro" id="IPR012337">
    <property type="entry name" value="RNaseH-like_sf"/>
</dbReference>
<dbReference type="Proteomes" id="UP001153678">
    <property type="component" value="Unassembled WGS sequence"/>
</dbReference>
<sequence>KKLNNFISSRDKYRNLLKATFCEINSNETNIRILDPIASDTETRWNSAFFLLEQLIYFHNTLSALADKLVLDSDRSTRIDDATNLTSVCNEILASLSRRWDIPDELGCIASFLDPRFKFLYFLSEEQIESTKQSLKTRIELLETPASILTTLHLNKIYLYLQIPALPVVALNHPHYNLYDPLK</sequence>
<accession>A0A9W4T8B0</accession>
<organism evidence="1 2">
    <name type="scientific">Funneliformis geosporum</name>
    <dbReference type="NCBI Taxonomy" id="1117311"/>
    <lineage>
        <taxon>Eukaryota</taxon>
        <taxon>Fungi</taxon>
        <taxon>Fungi incertae sedis</taxon>
        <taxon>Mucoromycota</taxon>
        <taxon>Glomeromycotina</taxon>
        <taxon>Glomeromycetes</taxon>
        <taxon>Glomerales</taxon>
        <taxon>Glomeraceae</taxon>
        <taxon>Funneliformis</taxon>
    </lineage>
</organism>
<reference evidence="1" key="1">
    <citation type="submission" date="2022-08" db="EMBL/GenBank/DDBJ databases">
        <authorList>
            <person name="Kallberg Y."/>
            <person name="Tangrot J."/>
            <person name="Rosling A."/>
        </authorList>
    </citation>
    <scope>NUCLEOTIDE SEQUENCE</scope>
    <source>
        <strain evidence="1">Wild A</strain>
    </source>
</reference>
<proteinExistence type="predicted"/>
<evidence type="ECO:0000313" key="2">
    <source>
        <dbReference type="Proteomes" id="UP001153678"/>
    </source>
</evidence>
<comment type="caution">
    <text evidence="1">The sequence shown here is derived from an EMBL/GenBank/DDBJ whole genome shotgun (WGS) entry which is preliminary data.</text>
</comment>
<dbReference type="OrthoDB" id="2449744at2759"/>
<gene>
    <name evidence="1" type="ORF">FWILDA_LOCUS17446</name>
</gene>
<evidence type="ECO:0000313" key="1">
    <source>
        <dbReference type="EMBL" id="CAI2196174.1"/>
    </source>
</evidence>
<protein>
    <submittedName>
        <fullName evidence="1">15062_t:CDS:1</fullName>
    </submittedName>
</protein>